<name>S7NRH7_MYOBR</name>
<dbReference type="Proteomes" id="UP000052978">
    <property type="component" value="Unassembled WGS sequence"/>
</dbReference>
<dbReference type="EMBL" id="KE164810">
    <property type="protein sequence ID" value="EPQ20314.1"/>
    <property type="molecule type" value="Genomic_DNA"/>
</dbReference>
<dbReference type="Gene3D" id="3.60.110.10">
    <property type="entry name" value="Carbon-nitrogen hydrolase"/>
    <property type="match status" value="1"/>
</dbReference>
<protein>
    <submittedName>
        <fullName evidence="1">Beta-ureidopropionase</fullName>
    </submittedName>
</protein>
<organism evidence="1 2">
    <name type="scientific">Myotis brandtii</name>
    <name type="common">Brandt's bat</name>
    <dbReference type="NCBI Taxonomy" id="109478"/>
    <lineage>
        <taxon>Eukaryota</taxon>
        <taxon>Metazoa</taxon>
        <taxon>Chordata</taxon>
        <taxon>Craniata</taxon>
        <taxon>Vertebrata</taxon>
        <taxon>Euteleostomi</taxon>
        <taxon>Mammalia</taxon>
        <taxon>Eutheria</taxon>
        <taxon>Laurasiatheria</taxon>
        <taxon>Chiroptera</taxon>
        <taxon>Yangochiroptera</taxon>
        <taxon>Vespertilionidae</taxon>
        <taxon>Myotis</taxon>
    </lineage>
</organism>
<accession>S7NRH7</accession>
<sequence>MAEPEWESLEQCLEKHLPPADLREVKRLLYGKETRKLDLPNQALESAAEGDFELQGYAFEAAEEQLRGPRTVRVGLVQNRIPLPADAPVAKQTVHLSSLKRSLGSLEPAAKAPTGLLLAEPGAHLGTSLATTPGC</sequence>
<reference evidence="1 2" key="1">
    <citation type="journal article" date="2013" name="Nat. Commun.">
        <title>Genome analysis reveals insights into physiology and longevity of the Brandt's bat Myotis brandtii.</title>
        <authorList>
            <person name="Seim I."/>
            <person name="Fang X."/>
            <person name="Xiong Z."/>
            <person name="Lobanov A.V."/>
            <person name="Huang Z."/>
            <person name="Ma S."/>
            <person name="Feng Y."/>
            <person name="Turanov A.A."/>
            <person name="Zhu Y."/>
            <person name="Lenz T.L."/>
            <person name="Gerashchenko M.V."/>
            <person name="Fan D."/>
            <person name="Hee Yim S."/>
            <person name="Yao X."/>
            <person name="Jordan D."/>
            <person name="Xiong Y."/>
            <person name="Ma Y."/>
            <person name="Lyapunov A.N."/>
            <person name="Chen G."/>
            <person name="Kulakova O.I."/>
            <person name="Sun Y."/>
            <person name="Lee S.G."/>
            <person name="Bronson R.T."/>
            <person name="Moskalev A.A."/>
            <person name="Sunyaev S.R."/>
            <person name="Zhang G."/>
            <person name="Krogh A."/>
            <person name="Wang J."/>
            <person name="Gladyshev V.N."/>
        </authorList>
    </citation>
    <scope>NUCLEOTIDE SEQUENCE [LARGE SCALE GENOMIC DNA]</scope>
</reference>
<proteinExistence type="predicted"/>
<keyword evidence="2" id="KW-1185">Reference proteome</keyword>
<evidence type="ECO:0000313" key="1">
    <source>
        <dbReference type="EMBL" id="EPQ20314.1"/>
    </source>
</evidence>
<gene>
    <name evidence="1" type="ORF">D623_10013081</name>
</gene>
<dbReference type="InterPro" id="IPR036526">
    <property type="entry name" value="C-N_Hydrolase_sf"/>
</dbReference>
<dbReference type="eggNOG" id="KOG0808">
    <property type="taxonomic scope" value="Eukaryota"/>
</dbReference>
<dbReference type="AlphaFoldDB" id="S7NRH7"/>
<evidence type="ECO:0000313" key="2">
    <source>
        <dbReference type="Proteomes" id="UP000052978"/>
    </source>
</evidence>